<evidence type="ECO:0008006" key="3">
    <source>
        <dbReference type="Google" id="ProtNLM"/>
    </source>
</evidence>
<comment type="caution">
    <text evidence="1">The sequence shown here is derived from an EMBL/GenBank/DDBJ whole genome shotgun (WGS) entry which is preliminary data.</text>
</comment>
<reference evidence="1 2" key="1">
    <citation type="submission" date="2021-03" db="EMBL/GenBank/DDBJ databases">
        <title>Genomic Encyclopedia of Type Strains, Phase IV (KMG-IV): sequencing the most valuable type-strain genomes for metagenomic binning, comparative biology and taxonomic classification.</title>
        <authorList>
            <person name="Goeker M."/>
        </authorList>
    </citation>
    <scope>NUCLEOTIDE SEQUENCE [LARGE SCALE GENOMIC DNA]</scope>
    <source>
        <strain evidence="1 2">DSM 24950</strain>
    </source>
</reference>
<gene>
    <name evidence="1" type="ORF">J2Z65_004418</name>
</gene>
<proteinExistence type="predicted"/>
<dbReference type="Proteomes" id="UP001519344">
    <property type="component" value="Unassembled WGS sequence"/>
</dbReference>
<organism evidence="1 2">
    <name type="scientific">Paenibacillus aceris</name>
    <dbReference type="NCBI Taxonomy" id="869555"/>
    <lineage>
        <taxon>Bacteria</taxon>
        <taxon>Bacillati</taxon>
        <taxon>Bacillota</taxon>
        <taxon>Bacilli</taxon>
        <taxon>Bacillales</taxon>
        <taxon>Paenibacillaceae</taxon>
        <taxon>Paenibacillus</taxon>
    </lineage>
</organism>
<dbReference type="EMBL" id="JAGGKV010000012">
    <property type="protein sequence ID" value="MBP1965185.1"/>
    <property type="molecule type" value="Genomic_DNA"/>
</dbReference>
<evidence type="ECO:0000313" key="2">
    <source>
        <dbReference type="Proteomes" id="UP001519344"/>
    </source>
</evidence>
<name>A0ABS4I2R8_9BACL</name>
<dbReference type="RefSeq" id="WP_167051888.1">
    <property type="nucleotide sequence ID" value="NZ_JAAOZR010000001.1"/>
</dbReference>
<accession>A0ABS4I2R8</accession>
<evidence type="ECO:0000313" key="1">
    <source>
        <dbReference type="EMBL" id="MBP1965185.1"/>
    </source>
</evidence>
<keyword evidence="2" id="KW-1185">Reference proteome</keyword>
<sequence>MARKRQAFFTKREMKIMLNVNEYQNYVFMPNEIFADFTKAFTDLKVETEKGKTSTHIAYAYSYYFLANYMWRYAQYRHWDDEVGEINLNEGLIKQFLGFPAKSEQYTYLTKSKVGLLEKIGYIRKESDKPCDYWYEGEKYKEVIFIYESRYPEVYINNKNWKVAMPVKGFWRDAENERDGDETGTFYQIQDTHQIGIDTFIFCMTNPELGVEGFYLYCFLKFMTDRFENGYDCSNKKMAHLTGLSIDEVKNQIGSLERYNMITNDHKPYCLDKPKDKKCKANTYGILEYDQFAQNLIQMNVIPEQRKISKERYEREIGWANEREIDGNIVDTDTGEIIRPAKPKFSVNDIDISDMDDLPFEFH</sequence>
<protein>
    <recommendedName>
        <fullName evidence="3">Replication protein</fullName>
    </recommendedName>
</protein>